<dbReference type="InterPro" id="IPR015064">
    <property type="entry name" value="Sda"/>
</dbReference>
<evidence type="ECO:0008006" key="3">
    <source>
        <dbReference type="Google" id="ProtNLM"/>
    </source>
</evidence>
<dbReference type="Pfam" id="PF08970">
    <property type="entry name" value="Sda"/>
    <property type="match status" value="1"/>
</dbReference>
<name>A0ABP7VND8_9BACI</name>
<dbReference type="SUPFAM" id="SSF100985">
    <property type="entry name" value="Sporulation inhibitor Sda"/>
    <property type="match status" value="1"/>
</dbReference>
<protein>
    <recommendedName>
        <fullName evidence="3">Sporulation histidine kinase inhibitor Sda</fullName>
    </recommendedName>
</protein>
<proteinExistence type="predicted"/>
<gene>
    <name evidence="1" type="ORF">GCM10022410_15800</name>
</gene>
<evidence type="ECO:0000313" key="1">
    <source>
        <dbReference type="EMBL" id="GAA4071040.1"/>
    </source>
</evidence>
<organism evidence="1 2">
    <name type="scientific">Amphibacillus indicireducens</name>
    <dbReference type="NCBI Taxonomy" id="1076330"/>
    <lineage>
        <taxon>Bacteria</taxon>
        <taxon>Bacillati</taxon>
        <taxon>Bacillota</taxon>
        <taxon>Bacilli</taxon>
        <taxon>Bacillales</taxon>
        <taxon>Bacillaceae</taxon>
        <taxon>Amphibacillus</taxon>
    </lineage>
</organism>
<keyword evidence="2" id="KW-1185">Reference proteome</keyword>
<reference evidence="2" key="1">
    <citation type="journal article" date="2019" name="Int. J. Syst. Evol. Microbiol.">
        <title>The Global Catalogue of Microorganisms (GCM) 10K type strain sequencing project: providing services to taxonomists for standard genome sequencing and annotation.</title>
        <authorList>
            <consortium name="The Broad Institute Genomics Platform"/>
            <consortium name="The Broad Institute Genome Sequencing Center for Infectious Disease"/>
            <person name="Wu L."/>
            <person name="Ma J."/>
        </authorList>
    </citation>
    <scope>NUCLEOTIDE SEQUENCE [LARGE SCALE GENOMIC DNA]</scope>
    <source>
        <strain evidence="2">JCM 17250</strain>
    </source>
</reference>
<evidence type="ECO:0000313" key="2">
    <source>
        <dbReference type="Proteomes" id="UP001501734"/>
    </source>
</evidence>
<dbReference type="Gene3D" id="1.10.287.1100">
    <property type="entry name" value="Sporulation inhibitor A"/>
    <property type="match status" value="1"/>
</dbReference>
<dbReference type="EMBL" id="BAABDL010000085">
    <property type="protein sequence ID" value="GAA4071040.1"/>
    <property type="molecule type" value="Genomic_DNA"/>
</dbReference>
<dbReference type="RefSeq" id="WP_344911979.1">
    <property type="nucleotide sequence ID" value="NZ_BAABDL010000085.1"/>
</dbReference>
<accession>A0ABP7VND8</accession>
<dbReference type="InterPro" id="IPR036916">
    <property type="entry name" value="Sda_sf"/>
</dbReference>
<comment type="caution">
    <text evidence="1">The sequence shown here is derived from an EMBL/GenBank/DDBJ whole genome shotgun (WGS) entry which is preliminary data.</text>
</comment>
<sequence>MNSLSNELLIEAYYAALELELDCDFISLLFAEISARKILL</sequence>
<dbReference type="Proteomes" id="UP001501734">
    <property type="component" value="Unassembled WGS sequence"/>
</dbReference>